<feature type="region of interest" description="Disordered" evidence="1">
    <location>
        <begin position="160"/>
        <end position="185"/>
    </location>
</feature>
<comment type="caution">
    <text evidence="2">The sequence shown here is derived from an EMBL/GenBank/DDBJ whole genome shotgun (WGS) entry which is preliminary data.</text>
</comment>
<feature type="compositionally biased region" description="Acidic residues" evidence="1">
    <location>
        <begin position="166"/>
        <end position="176"/>
    </location>
</feature>
<proteinExistence type="predicted"/>
<reference evidence="2 3" key="1">
    <citation type="journal article" date="2023" name="Nucleic Acids Res.">
        <title>The hologenome of Daphnia magna reveals possible DNA methylation and microbiome-mediated evolution of the host genome.</title>
        <authorList>
            <person name="Chaturvedi A."/>
            <person name="Li X."/>
            <person name="Dhandapani V."/>
            <person name="Marshall H."/>
            <person name="Kissane S."/>
            <person name="Cuenca-Cambronero M."/>
            <person name="Asole G."/>
            <person name="Calvet F."/>
            <person name="Ruiz-Romero M."/>
            <person name="Marangio P."/>
            <person name="Guigo R."/>
            <person name="Rago D."/>
            <person name="Mirbahai L."/>
            <person name="Eastwood N."/>
            <person name="Colbourne J.K."/>
            <person name="Zhou J."/>
            <person name="Mallon E."/>
            <person name="Orsini L."/>
        </authorList>
    </citation>
    <scope>NUCLEOTIDE SEQUENCE [LARGE SCALE GENOMIC DNA]</scope>
    <source>
        <strain evidence="2">LRV0_1</strain>
    </source>
</reference>
<dbReference type="Proteomes" id="UP001234178">
    <property type="component" value="Unassembled WGS sequence"/>
</dbReference>
<protein>
    <submittedName>
        <fullName evidence="2">Uncharacterized protein</fullName>
    </submittedName>
</protein>
<dbReference type="EMBL" id="JAOYFB010000037">
    <property type="protein sequence ID" value="KAK4021894.1"/>
    <property type="molecule type" value="Genomic_DNA"/>
</dbReference>
<name>A0ABR0AA62_9CRUS</name>
<gene>
    <name evidence="2" type="ORF">OUZ56_007383</name>
</gene>
<accession>A0ABR0AA62</accession>
<keyword evidence="3" id="KW-1185">Reference proteome</keyword>
<evidence type="ECO:0000313" key="3">
    <source>
        <dbReference type="Proteomes" id="UP001234178"/>
    </source>
</evidence>
<organism evidence="2 3">
    <name type="scientific">Daphnia magna</name>
    <dbReference type="NCBI Taxonomy" id="35525"/>
    <lineage>
        <taxon>Eukaryota</taxon>
        <taxon>Metazoa</taxon>
        <taxon>Ecdysozoa</taxon>
        <taxon>Arthropoda</taxon>
        <taxon>Crustacea</taxon>
        <taxon>Branchiopoda</taxon>
        <taxon>Diplostraca</taxon>
        <taxon>Cladocera</taxon>
        <taxon>Anomopoda</taxon>
        <taxon>Daphniidae</taxon>
        <taxon>Daphnia</taxon>
    </lineage>
</organism>
<evidence type="ECO:0000313" key="2">
    <source>
        <dbReference type="EMBL" id="KAK4021894.1"/>
    </source>
</evidence>
<evidence type="ECO:0000256" key="1">
    <source>
        <dbReference type="SAM" id="MobiDB-lite"/>
    </source>
</evidence>
<sequence length="185" mass="21529">MMNKYGDTTSVRDKFRFKLQEANARAAALIKLINEQSNFNITQESYGNGSFPWNETAEINFTSNYSLIDAWMMSKRWKEWSLDSRKLVLLGKSQKKLKEDKEIHTAIIQSWQESQVTLYPKSIQTYRGKLVLINTELQRLKLKVARAVALFRSYTYGDEAKKDSDFDSENYSDSDTDSNSTEKDY</sequence>